<dbReference type="InterPro" id="IPR000581">
    <property type="entry name" value="ILV_EDD_N"/>
</dbReference>
<gene>
    <name evidence="11" type="ORF">J2Z30_007867</name>
    <name evidence="10" type="ORF">SIRAN4592</name>
</gene>
<dbReference type="PANTHER" id="PTHR21000">
    <property type="entry name" value="DIHYDROXY-ACID DEHYDRATASE DAD"/>
    <property type="match status" value="1"/>
</dbReference>
<dbReference type="GeneID" id="32466758"/>
<accession>A0A060ZNX1</accession>
<keyword evidence="7" id="KW-0100">Branched-chain amino acid biosynthesis</keyword>
<feature type="domain" description="Dihydroxy-acid/6-phosphogluconate dehydratase C-terminal" evidence="9">
    <location>
        <begin position="354"/>
        <end position="542"/>
    </location>
</feature>
<keyword evidence="7" id="KW-0028">Amino-acid biosynthesis</keyword>
<evidence type="ECO:0000256" key="6">
    <source>
        <dbReference type="ARBA" id="ARBA00023239"/>
    </source>
</evidence>
<dbReference type="Gene3D" id="3.50.30.80">
    <property type="entry name" value="IlvD/EDD C-terminal domain-like"/>
    <property type="match status" value="1"/>
</dbReference>
<keyword evidence="12" id="KW-1185">Reference proteome</keyword>
<dbReference type="EMBL" id="JAGGLR010000027">
    <property type="protein sequence ID" value="MBP2066806.1"/>
    <property type="molecule type" value="Genomic_DNA"/>
</dbReference>
<dbReference type="EMBL" id="LK022848">
    <property type="protein sequence ID" value="CDR07887.1"/>
    <property type="molecule type" value="Genomic_DNA"/>
</dbReference>
<proteinExistence type="inferred from homology"/>
<evidence type="ECO:0000313" key="10">
    <source>
        <dbReference type="EMBL" id="CDR07887.1"/>
    </source>
</evidence>
<organism evidence="10">
    <name type="scientific">Streptomyces iranensis</name>
    <dbReference type="NCBI Taxonomy" id="576784"/>
    <lineage>
        <taxon>Bacteria</taxon>
        <taxon>Bacillati</taxon>
        <taxon>Actinomycetota</taxon>
        <taxon>Actinomycetes</taxon>
        <taxon>Kitasatosporales</taxon>
        <taxon>Streptomycetaceae</taxon>
        <taxon>Streptomyces</taxon>
        <taxon>Streptomyces violaceusniger group</taxon>
    </lineage>
</organism>
<dbReference type="PANTHER" id="PTHR21000:SF5">
    <property type="entry name" value="DIHYDROXY-ACID DEHYDRATASE, MITOCHONDRIAL"/>
    <property type="match status" value="1"/>
</dbReference>
<dbReference type="EC" id="4.2.1.9" evidence="11"/>
<evidence type="ECO:0000259" key="9">
    <source>
        <dbReference type="Pfam" id="PF24877"/>
    </source>
</evidence>
<dbReference type="Pfam" id="PF00920">
    <property type="entry name" value="ILVD_EDD_N"/>
    <property type="match status" value="1"/>
</dbReference>
<keyword evidence="2" id="KW-0001">2Fe-2S</keyword>
<protein>
    <submittedName>
        <fullName evidence="10">Dihydroxy-acid dehydratase</fullName>
        <ecNumber evidence="11">4.2.1.9</ecNumber>
    </submittedName>
</protein>
<dbReference type="GO" id="GO:0009082">
    <property type="term" value="P:branched-chain amino acid biosynthetic process"/>
    <property type="evidence" value="ECO:0007669"/>
    <property type="project" value="UniProtKB-KW"/>
</dbReference>
<dbReference type="FunFam" id="3.50.30.80:FF:000001">
    <property type="entry name" value="Dihydroxy-acid dehydratase"/>
    <property type="match status" value="1"/>
</dbReference>
<reference evidence="10" key="1">
    <citation type="submission" date="2014-05" db="EMBL/GenBank/DDBJ databases">
        <authorList>
            <person name="Horn Fabian"/>
        </authorList>
    </citation>
    <scope>NUCLEOTIDE SEQUENCE</scope>
</reference>
<dbReference type="GO" id="GO:0046872">
    <property type="term" value="F:metal ion binding"/>
    <property type="evidence" value="ECO:0007669"/>
    <property type="project" value="UniProtKB-KW"/>
</dbReference>
<dbReference type="HOGENOM" id="CLU_014271_4_2_11"/>
<dbReference type="InterPro" id="IPR042096">
    <property type="entry name" value="Dihydro-acid_dehy_C"/>
</dbReference>
<dbReference type="InterPro" id="IPR037237">
    <property type="entry name" value="IlvD/EDD_N"/>
</dbReference>
<dbReference type="RefSeq" id="WP_044571873.1">
    <property type="nucleotide sequence ID" value="NZ_BAABDR010000003.1"/>
</dbReference>
<comment type="similarity">
    <text evidence="1">Belongs to the IlvD/Edd family.</text>
</comment>
<dbReference type="SUPFAM" id="SSF143975">
    <property type="entry name" value="IlvD/EDD N-terminal domain-like"/>
    <property type="match status" value="1"/>
</dbReference>
<dbReference type="SUPFAM" id="SSF52016">
    <property type="entry name" value="LeuD/IlvD-like"/>
    <property type="match status" value="1"/>
</dbReference>
<evidence type="ECO:0000256" key="2">
    <source>
        <dbReference type="ARBA" id="ARBA00022714"/>
    </source>
</evidence>
<evidence type="ECO:0000256" key="4">
    <source>
        <dbReference type="ARBA" id="ARBA00023004"/>
    </source>
</evidence>
<evidence type="ECO:0000259" key="8">
    <source>
        <dbReference type="Pfam" id="PF00920"/>
    </source>
</evidence>
<evidence type="ECO:0000256" key="3">
    <source>
        <dbReference type="ARBA" id="ARBA00022723"/>
    </source>
</evidence>
<dbReference type="InterPro" id="IPR056740">
    <property type="entry name" value="ILV_EDD_C"/>
</dbReference>
<dbReference type="GO" id="GO:0051537">
    <property type="term" value="F:2 iron, 2 sulfur cluster binding"/>
    <property type="evidence" value="ECO:0007669"/>
    <property type="project" value="UniProtKB-KW"/>
</dbReference>
<evidence type="ECO:0000256" key="7">
    <source>
        <dbReference type="ARBA" id="ARBA00023304"/>
    </source>
</evidence>
<dbReference type="Proteomes" id="UP000756710">
    <property type="component" value="Unassembled WGS sequence"/>
</dbReference>
<name>A0A060ZNX1_9ACTN</name>
<keyword evidence="6 11" id="KW-0456">Lyase</keyword>
<keyword evidence="5" id="KW-0411">Iron-sulfur</keyword>
<dbReference type="InterPro" id="IPR050165">
    <property type="entry name" value="DHAD_IlvD/Edd"/>
</dbReference>
<evidence type="ECO:0000313" key="11">
    <source>
        <dbReference type="EMBL" id="MBP2066806.1"/>
    </source>
</evidence>
<dbReference type="GO" id="GO:0004160">
    <property type="term" value="F:dihydroxy-acid dehydratase activity"/>
    <property type="evidence" value="ECO:0007669"/>
    <property type="project" value="UniProtKB-EC"/>
</dbReference>
<evidence type="ECO:0000313" key="12">
    <source>
        <dbReference type="Proteomes" id="UP000756710"/>
    </source>
</evidence>
<reference evidence="11 12" key="2">
    <citation type="submission" date="2021-03" db="EMBL/GenBank/DDBJ databases">
        <title>Genomic Encyclopedia of Type Strains, Phase IV (KMG-IV): sequencing the most valuable type-strain genomes for metagenomic binning, comparative biology and taxonomic classification.</title>
        <authorList>
            <person name="Goeker M."/>
        </authorList>
    </citation>
    <scope>NUCLEOTIDE SEQUENCE [LARGE SCALE GENOMIC DNA]</scope>
    <source>
        <strain evidence="11 12">DSM 41954</strain>
    </source>
</reference>
<keyword evidence="4" id="KW-0408">Iron</keyword>
<sequence length="547" mass="57279">MNSRRSWVRYQGTDRAFARSWFYGTGRTEEELRRPLVAVACAWNEIAAENVHLERVARRVKDGVLAAGATPMEFGVIHATDVLSEASEGMRYVLPARETIADSVELMVQAHAFDALVVIAGGDKVTPGMLMGALRCELPTVYVYAGTTETGVLDGEELSWETVFEGIGRVHAGEIDAAQLARLELAQMPGAGGGASAYTGNTMALCAEAMGLSLPGAGSVVAGSAEHLRIAYASGREIVSLLEKELTIDQVVTSEAIRNAARVALAVCGSTNISLHLPAIAHEAGVKFDWHDFGLLAASTPTLVKLRPSGEVSLPQFHRAGGVQALLRELAPLLEDSARIRPVADADPGWTEGVIAPLDEPLDTTGGLTVLRGSLAPSGAIVKSGGVPAQLLRHTGPAKVFENEEDAIVAIHGGRIHSGDVVVIRNEGPRGGPGFREMLGATAAIVGMGLAETVVLITDGRFSGASHGAAIGYVCPEAASGGPIAFVREGDQVSIDLVDGRLDIDVDEATLRARTPSPGRQVPEKGVLARYARSVSEACDGAVTTNQ</sequence>
<feature type="domain" description="Dihydroxy-acid/6-phosphogluconate dehydratase N-terminal" evidence="8">
    <location>
        <begin position="34"/>
        <end position="335"/>
    </location>
</feature>
<keyword evidence="3" id="KW-0479">Metal-binding</keyword>
<dbReference type="AlphaFoldDB" id="A0A060ZNX1"/>
<evidence type="ECO:0000256" key="5">
    <source>
        <dbReference type="ARBA" id="ARBA00023014"/>
    </source>
</evidence>
<evidence type="ECO:0000256" key="1">
    <source>
        <dbReference type="ARBA" id="ARBA00006486"/>
    </source>
</evidence>
<dbReference type="Pfam" id="PF24877">
    <property type="entry name" value="ILV_EDD_C"/>
    <property type="match status" value="1"/>
</dbReference>